<sequence>MVSRLVLALATVGGVFHNLGSVATPTCDSHFNTCTLATKDFMVNDCVSHSEPLAATSVKWCDIYGVNGAPIFECTADGNPCTWFEWEDNAQCSSDLGKEETESITAYTAPRPGRISHAVEKGRTPSTILNIA</sequence>
<name>A0ACC4D9P6_PURLI</name>
<comment type="caution">
    <text evidence="1">The sequence shown here is derived from an EMBL/GenBank/DDBJ whole genome shotgun (WGS) entry which is preliminary data.</text>
</comment>
<dbReference type="EMBL" id="JBGNUJ010000013">
    <property type="protein sequence ID" value="KAL3952226.1"/>
    <property type="molecule type" value="Genomic_DNA"/>
</dbReference>
<keyword evidence="2" id="KW-1185">Reference proteome</keyword>
<accession>A0ACC4D9P6</accession>
<protein>
    <submittedName>
        <fullName evidence="1">Uncharacterized protein</fullName>
    </submittedName>
</protein>
<gene>
    <name evidence="1" type="ORF">ACCO45_013943</name>
</gene>
<evidence type="ECO:0000313" key="2">
    <source>
        <dbReference type="Proteomes" id="UP001638806"/>
    </source>
</evidence>
<proteinExistence type="predicted"/>
<reference evidence="1" key="1">
    <citation type="submission" date="2024-12" db="EMBL/GenBank/DDBJ databases">
        <title>Comparative genomics and development of molecular markers within Purpureocillium lilacinum and among Purpureocillium species.</title>
        <authorList>
            <person name="Yeh Z.-Y."/>
            <person name="Ni N.-T."/>
            <person name="Lo P.-H."/>
            <person name="Mushyakhwo K."/>
            <person name="Lin C.-F."/>
            <person name="Nai Y.-S."/>
        </authorList>
    </citation>
    <scope>NUCLEOTIDE SEQUENCE</scope>
    <source>
        <strain evidence="1">NCHU-NPUST-175</strain>
    </source>
</reference>
<evidence type="ECO:0000313" key="1">
    <source>
        <dbReference type="EMBL" id="KAL3952226.1"/>
    </source>
</evidence>
<dbReference type="Proteomes" id="UP001638806">
    <property type="component" value="Unassembled WGS sequence"/>
</dbReference>
<organism evidence="1 2">
    <name type="scientific">Purpureocillium lilacinum</name>
    <name type="common">Paecilomyces lilacinus</name>
    <dbReference type="NCBI Taxonomy" id="33203"/>
    <lineage>
        <taxon>Eukaryota</taxon>
        <taxon>Fungi</taxon>
        <taxon>Dikarya</taxon>
        <taxon>Ascomycota</taxon>
        <taxon>Pezizomycotina</taxon>
        <taxon>Sordariomycetes</taxon>
        <taxon>Hypocreomycetidae</taxon>
        <taxon>Hypocreales</taxon>
        <taxon>Ophiocordycipitaceae</taxon>
        <taxon>Purpureocillium</taxon>
    </lineage>
</organism>